<name>A0A941DU22_9BACI</name>
<comment type="caution">
    <text evidence="1">The sequence shown here is derived from an EMBL/GenBank/DDBJ whole genome shotgun (WGS) entry which is preliminary data.</text>
</comment>
<accession>A0A941DU22</accession>
<gene>
    <name evidence="1" type="ORF">KCX74_14415</name>
</gene>
<dbReference type="EMBL" id="JAGSOT010000047">
    <property type="protein sequence ID" value="MBR7797229.1"/>
    <property type="molecule type" value="Genomic_DNA"/>
</dbReference>
<dbReference type="InterPro" id="IPR012340">
    <property type="entry name" value="NA-bd_OB-fold"/>
</dbReference>
<dbReference type="Pfam" id="PF11518">
    <property type="entry name" value="DUF3221"/>
    <property type="match status" value="1"/>
</dbReference>
<proteinExistence type="predicted"/>
<evidence type="ECO:0000313" key="1">
    <source>
        <dbReference type="EMBL" id="MBR7797229.1"/>
    </source>
</evidence>
<sequence>MSRQKDPPRNGGKEGYVIQKYETTFLFAPTWEEELLEKYEESKLGISYPNAISVNLSDVDINLDEIEVGQPIRV</sequence>
<dbReference type="RefSeq" id="WP_026679912.1">
    <property type="nucleotide sequence ID" value="NZ_BAAACY010000008.1"/>
</dbReference>
<evidence type="ECO:0000313" key="2">
    <source>
        <dbReference type="Proteomes" id="UP000675284"/>
    </source>
</evidence>
<keyword evidence="2" id="KW-1185">Reference proteome</keyword>
<dbReference type="Gene3D" id="2.40.50.140">
    <property type="entry name" value="Nucleic acid-binding proteins"/>
    <property type="match status" value="1"/>
</dbReference>
<reference evidence="1" key="1">
    <citation type="submission" date="2021-04" db="EMBL/GenBank/DDBJ databases">
        <title>Isolation and polyphasic classification of algal microorganism.</title>
        <authorList>
            <person name="Wang S."/>
        </authorList>
    </citation>
    <scope>NUCLEOTIDE SEQUENCE</scope>
    <source>
        <strain evidence="1">720a</strain>
    </source>
</reference>
<protein>
    <submittedName>
        <fullName evidence="1">DUF3221 domain-containing protein</fullName>
    </submittedName>
</protein>
<organism evidence="1 2">
    <name type="scientific">Virgibacillus salarius</name>
    <dbReference type="NCBI Taxonomy" id="447199"/>
    <lineage>
        <taxon>Bacteria</taxon>
        <taxon>Bacillati</taxon>
        <taxon>Bacillota</taxon>
        <taxon>Bacilli</taxon>
        <taxon>Bacillales</taxon>
        <taxon>Bacillaceae</taxon>
        <taxon>Virgibacillus</taxon>
    </lineage>
</organism>
<dbReference type="AlphaFoldDB" id="A0A941DU22"/>
<dbReference type="InterPro" id="IPR021598">
    <property type="entry name" value="DUF3221"/>
</dbReference>
<dbReference type="Proteomes" id="UP000675284">
    <property type="component" value="Unassembled WGS sequence"/>
</dbReference>